<dbReference type="InterPro" id="IPR020476">
    <property type="entry name" value="Nudix_hydrolase"/>
</dbReference>
<evidence type="ECO:0000259" key="9">
    <source>
        <dbReference type="PROSITE" id="PS51462"/>
    </source>
</evidence>
<keyword evidence="7" id="KW-0464">Manganese</keyword>
<dbReference type="Pfam" id="PF00293">
    <property type="entry name" value="NUDIX"/>
    <property type="match status" value="1"/>
</dbReference>
<dbReference type="Gene3D" id="3.90.79.10">
    <property type="entry name" value="Nucleoside Triphosphate Pyrophosphohydrolase"/>
    <property type="match status" value="1"/>
</dbReference>
<sequence>MVFALMRDADGTSVFPLTKRPSKMRAHPGQFALPGGSVDAGETPEEGALRELSEELGLTAATSDIIGRLDDYVTRSGFVIRPFVVWSGAEIEKLVPNPDEVASLYAVTSAELDVDPRFVSIEESPNPVVQWPFRTSLVHAPTGAVVYQLREVLSGRHTRIDNLEQPVFAWR</sequence>
<dbReference type="PANTHER" id="PTHR12992:SF11">
    <property type="entry name" value="MITOCHONDRIAL COENZYME A DIPHOSPHATASE NUDT8"/>
    <property type="match status" value="1"/>
</dbReference>
<evidence type="ECO:0000256" key="2">
    <source>
        <dbReference type="ARBA" id="ARBA00001946"/>
    </source>
</evidence>
<evidence type="ECO:0000256" key="3">
    <source>
        <dbReference type="ARBA" id="ARBA00005582"/>
    </source>
</evidence>
<evidence type="ECO:0000313" key="10">
    <source>
        <dbReference type="EMBL" id="TYQ03346.1"/>
    </source>
</evidence>
<name>A0A652YNA4_NOCGL</name>
<feature type="domain" description="Nudix hydrolase" evidence="9">
    <location>
        <begin position="1"/>
        <end position="141"/>
    </location>
</feature>
<dbReference type="PROSITE" id="PS51462">
    <property type="entry name" value="NUDIX"/>
    <property type="match status" value="1"/>
</dbReference>
<comment type="cofactor">
    <cofactor evidence="2">
        <name>Mg(2+)</name>
        <dbReference type="ChEBI" id="CHEBI:18420"/>
    </cofactor>
</comment>
<comment type="caution">
    <text evidence="10">The sequence shown here is derived from an EMBL/GenBank/DDBJ whole genome shotgun (WGS) entry which is preliminary data.</text>
</comment>
<protein>
    <submittedName>
        <fullName evidence="10">NUDIX domain-containing protein</fullName>
    </submittedName>
</protein>
<evidence type="ECO:0000256" key="7">
    <source>
        <dbReference type="ARBA" id="ARBA00023211"/>
    </source>
</evidence>
<dbReference type="InterPro" id="IPR045121">
    <property type="entry name" value="CoAse"/>
</dbReference>
<comment type="similarity">
    <text evidence="3 8">Belongs to the Nudix hydrolase family.</text>
</comment>
<evidence type="ECO:0000256" key="4">
    <source>
        <dbReference type="ARBA" id="ARBA00022723"/>
    </source>
</evidence>
<dbReference type="GO" id="GO:0046872">
    <property type="term" value="F:metal ion binding"/>
    <property type="evidence" value="ECO:0007669"/>
    <property type="project" value="UniProtKB-KW"/>
</dbReference>
<keyword evidence="5 8" id="KW-0378">Hydrolase</keyword>
<keyword evidence="4" id="KW-0479">Metal-binding</keyword>
<evidence type="ECO:0000256" key="5">
    <source>
        <dbReference type="ARBA" id="ARBA00022801"/>
    </source>
</evidence>
<evidence type="ECO:0000256" key="8">
    <source>
        <dbReference type="RuleBase" id="RU003476"/>
    </source>
</evidence>
<dbReference type="SUPFAM" id="SSF55811">
    <property type="entry name" value="Nudix"/>
    <property type="match status" value="1"/>
</dbReference>
<dbReference type="InterPro" id="IPR020084">
    <property type="entry name" value="NUDIX_hydrolase_CS"/>
</dbReference>
<evidence type="ECO:0000256" key="1">
    <source>
        <dbReference type="ARBA" id="ARBA00001936"/>
    </source>
</evidence>
<dbReference type="PRINTS" id="PR00502">
    <property type="entry name" value="NUDIXFAMILY"/>
</dbReference>
<evidence type="ECO:0000256" key="6">
    <source>
        <dbReference type="ARBA" id="ARBA00022842"/>
    </source>
</evidence>
<reference evidence="10" key="1">
    <citation type="submission" date="2019-07" db="EMBL/GenBank/DDBJ databases">
        <title>Genomic Encyclopedia of Type Strains, Phase IV (KMG-IV): sequencing the most valuable type-strain genomes for metagenomic binning, comparative biology and taxonomic classification.</title>
        <authorList>
            <person name="Goeker M."/>
        </authorList>
    </citation>
    <scope>NUCLEOTIDE SEQUENCE</scope>
    <source>
        <strain evidence="10">DSM 44596</strain>
    </source>
</reference>
<dbReference type="PANTHER" id="PTHR12992">
    <property type="entry name" value="NUDIX HYDROLASE"/>
    <property type="match status" value="1"/>
</dbReference>
<keyword evidence="6" id="KW-0460">Magnesium</keyword>
<dbReference type="GO" id="GO:0010945">
    <property type="term" value="F:coenzyme A diphosphatase activity"/>
    <property type="evidence" value="ECO:0007669"/>
    <property type="project" value="InterPro"/>
</dbReference>
<dbReference type="InterPro" id="IPR000086">
    <property type="entry name" value="NUDIX_hydrolase_dom"/>
</dbReference>
<comment type="cofactor">
    <cofactor evidence="1">
        <name>Mn(2+)</name>
        <dbReference type="ChEBI" id="CHEBI:29035"/>
    </cofactor>
</comment>
<dbReference type="EMBL" id="VNIQ01000005">
    <property type="protein sequence ID" value="TYQ03346.1"/>
    <property type="molecule type" value="Genomic_DNA"/>
</dbReference>
<organism evidence="10">
    <name type="scientific">Nocardia globerula</name>
    <dbReference type="NCBI Taxonomy" id="1818"/>
    <lineage>
        <taxon>Bacteria</taxon>
        <taxon>Bacillati</taxon>
        <taxon>Actinomycetota</taxon>
        <taxon>Actinomycetes</taxon>
        <taxon>Mycobacteriales</taxon>
        <taxon>Nocardiaceae</taxon>
        <taxon>Nocardia</taxon>
    </lineage>
</organism>
<gene>
    <name evidence="10" type="ORF">FNL38_105501</name>
</gene>
<dbReference type="AlphaFoldDB" id="A0A652YNA4"/>
<dbReference type="CDD" id="cd03426">
    <property type="entry name" value="NUDIX_CoAse_Nudt7"/>
    <property type="match status" value="1"/>
</dbReference>
<proteinExistence type="inferred from homology"/>
<accession>A0A652YNA4</accession>
<dbReference type="InterPro" id="IPR015797">
    <property type="entry name" value="NUDIX_hydrolase-like_dom_sf"/>
</dbReference>
<dbReference type="PROSITE" id="PS00893">
    <property type="entry name" value="NUDIX_BOX"/>
    <property type="match status" value="1"/>
</dbReference>